<keyword evidence="3" id="KW-1185">Reference proteome</keyword>
<dbReference type="KEGG" id="ppr:PBPRB1976"/>
<proteinExistence type="predicted"/>
<sequence length="97" mass="11005">MKRKYLVRFSALSLLALASSAHAERATISFDRIKNNYAYFSNQQQFLTPDNGSYAYVPYFNEGWRVISEGNSQRLAAYIISVGKGGWTSVNYNGFVF</sequence>
<dbReference type="Proteomes" id="UP000000593">
    <property type="component" value="Chromosome 2"/>
</dbReference>
<feature type="signal peptide" evidence="1">
    <location>
        <begin position="1"/>
        <end position="23"/>
    </location>
</feature>
<feature type="chain" id="PRO_5004276020" evidence="1">
    <location>
        <begin position="24"/>
        <end position="97"/>
    </location>
</feature>
<accession>Q6LFV9</accession>
<dbReference type="EMBL" id="CR378681">
    <property type="protein sequence ID" value="CAG23821.1"/>
    <property type="molecule type" value="Genomic_DNA"/>
</dbReference>
<evidence type="ECO:0000256" key="1">
    <source>
        <dbReference type="SAM" id="SignalP"/>
    </source>
</evidence>
<reference evidence="3" key="1">
    <citation type="journal article" date="2005" name="Science">
        <title>Life at depth: Photobacterium profundum genome sequence and expression analysis.</title>
        <authorList>
            <person name="Vezzi A."/>
            <person name="Campanaro S."/>
            <person name="D'Angelo M."/>
            <person name="Simonato F."/>
            <person name="Vitulo N."/>
            <person name="Lauro F.M."/>
            <person name="Cestaro A."/>
            <person name="Malacrida G."/>
            <person name="Simionati B."/>
            <person name="Cannata N."/>
            <person name="Romualdi C."/>
            <person name="Bartlett D.H."/>
            <person name="Valle G."/>
        </authorList>
    </citation>
    <scope>NUCLEOTIDE SEQUENCE [LARGE SCALE GENOMIC DNA]</scope>
    <source>
        <strain evidence="3">ATCC BAA-1253 / SS9</strain>
    </source>
</reference>
<name>Q6LFV9_PHOPR</name>
<keyword evidence="1" id="KW-0732">Signal</keyword>
<dbReference type="RefSeq" id="WP_011221958.1">
    <property type="nucleotide sequence ID" value="NC_006371.1"/>
</dbReference>
<dbReference type="AlphaFoldDB" id="Q6LFV9"/>
<dbReference type="HOGENOM" id="CLU_2344229_0_0_6"/>
<protein>
    <submittedName>
        <fullName evidence="2">Uncharacterized protein</fullName>
    </submittedName>
</protein>
<gene>
    <name evidence="2" type="ordered locus">PBPRB1976</name>
</gene>
<evidence type="ECO:0000313" key="3">
    <source>
        <dbReference type="Proteomes" id="UP000000593"/>
    </source>
</evidence>
<evidence type="ECO:0000313" key="2">
    <source>
        <dbReference type="EMBL" id="CAG23821.1"/>
    </source>
</evidence>
<organism evidence="2 3">
    <name type="scientific">Photobacterium profundum (strain SS9)</name>
    <dbReference type="NCBI Taxonomy" id="298386"/>
    <lineage>
        <taxon>Bacteria</taxon>
        <taxon>Pseudomonadati</taxon>
        <taxon>Pseudomonadota</taxon>
        <taxon>Gammaproteobacteria</taxon>
        <taxon>Vibrionales</taxon>
        <taxon>Vibrionaceae</taxon>
        <taxon>Photobacterium</taxon>
    </lineage>
</organism>